<dbReference type="EMBL" id="JAPJDA010000006">
    <property type="protein sequence ID" value="MCX2837550.1"/>
    <property type="molecule type" value="Genomic_DNA"/>
</dbReference>
<feature type="region of interest" description="Disordered" evidence="4">
    <location>
        <begin position="276"/>
        <end position="305"/>
    </location>
</feature>
<dbReference type="GO" id="GO:0016020">
    <property type="term" value="C:membrane"/>
    <property type="evidence" value="ECO:0007669"/>
    <property type="project" value="TreeGrafter"/>
</dbReference>
<keyword evidence="2" id="KW-0560">Oxidoreductase</keyword>
<comment type="similarity">
    <text evidence="1 3">Belongs to the short-chain dehydrogenases/reductases (SDR) family.</text>
</comment>
<dbReference type="GO" id="GO:0016491">
    <property type="term" value="F:oxidoreductase activity"/>
    <property type="evidence" value="ECO:0007669"/>
    <property type="project" value="UniProtKB-KW"/>
</dbReference>
<name>A0A9X3CVS8_9FLAO</name>
<evidence type="ECO:0000256" key="3">
    <source>
        <dbReference type="RuleBase" id="RU000363"/>
    </source>
</evidence>
<sequence length="305" mass="33396">MSVNREELRGKTIVITGVSSGFGRGAAIELAKLGANVVGAARRTEVLKSLEEEVMNEGGKLKTVTCDVSNVNDIKKLRDTALEKSGSIDIWINNVGVGALGYFWDIPIEDHARLIDVNLKGLVYGAHVAMEHFVERDRGILINVGSIDSEVPLALQNTYAATKSAVLSLGRSLTEELNLSGKKNIKIATIMPWAVDTPWWKHAANYTGHKPRMAAMDEPQPVIDKIIEACVNPKIKMPVGPIAGASNFFHQIFPEWTERASAKIAEYEVEKAAPMPSTTGSIYEPMKEGTRVEGNIKERMKKEDS</sequence>
<dbReference type="Gene3D" id="3.40.50.720">
    <property type="entry name" value="NAD(P)-binding Rossmann-like Domain"/>
    <property type="match status" value="1"/>
</dbReference>
<gene>
    <name evidence="5" type="ORF">OQ279_05235</name>
</gene>
<accession>A0A9X3CVS8</accession>
<dbReference type="PANTHER" id="PTHR44196">
    <property type="entry name" value="DEHYDROGENASE/REDUCTASE SDR FAMILY MEMBER 7B"/>
    <property type="match status" value="1"/>
</dbReference>
<evidence type="ECO:0000313" key="6">
    <source>
        <dbReference type="Proteomes" id="UP001148482"/>
    </source>
</evidence>
<keyword evidence="6" id="KW-1185">Reference proteome</keyword>
<dbReference type="InterPro" id="IPR002347">
    <property type="entry name" value="SDR_fam"/>
</dbReference>
<dbReference type="SUPFAM" id="SSF51735">
    <property type="entry name" value="NAD(P)-binding Rossmann-fold domains"/>
    <property type="match status" value="1"/>
</dbReference>
<protein>
    <submittedName>
        <fullName evidence="5">SDR family NAD(P)-dependent oxidoreductase</fullName>
    </submittedName>
</protein>
<dbReference type="AlphaFoldDB" id="A0A9X3CVS8"/>
<evidence type="ECO:0000256" key="2">
    <source>
        <dbReference type="ARBA" id="ARBA00023002"/>
    </source>
</evidence>
<evidence type="ECO:0000256" key="1">
    <source>
        <dbReference type="ARBA" id="ARBA00006484"/>
    </source>
</evidence>
<dbReference type="Pfam" id="PF00106">
    <property type="entry name" value="adh_short"/>
    <property type="match status" value="1"/>
</dbReference>
<evidence type="ECO:0000313" key="5">
    <source>
        <dbReference type="EMBL" id="MCX2837550.1"/>
    </source>
</evidence>
<evidence type="ECO:0000256" key="4">
    <source>
        <dbReference type="SAM" id="MobiDB-lite"/>
    </source>
</evidence>
<reference evidence="5" key="1">
    <citation type="submission" date="2022-11" db="EMBL/GenBank/DDBJ databases">
        <title>Salinimicrobium profundisediminis sp. nov., isolated from deep-sea sediment of the Mariana Trench.</title>
        <authorList>
            <person name="Fu H."/>
        </authorList>
    </citation>
    <scope>NUCLEOTIDE SEQUENCE</scope>
    <source>
        <strain evidence="5">MT39</strain>
    </source>
</reference>
<feature type="compositionally biased region" description="Basic and acidic residues" evidence="4">
    <location>
        <begin position="285"/>
        <end position="305"/>
    </location>
</feature>
<organism evidence="5 6">
    <name type="scientific">Salinimicrobium profundisediminis</name>
    <dbReference type="NCBI Taxonomy" id="2994553"/>
    <lineage>
        <taxon>Bacteria</taxon>
        <taxon>Pseudomonadati</taxon>
        <taxon>Bacteroidota</taxon>
        <taxon>Flavobacteriia</taxon>
        <taxon>Flavobacteriales</taxon>
        <taxon>Flavobacteriaceae</taxon>
        <taxon>Salinimicrobium</taxon>
    </lineage>
</organism>
<dbReference type="PRINTS" id="PR00081">
    <property type="entry name" value="GDHRDH"/>
</dbReference>
<dbReference type="RefSeq" id="WP_266068786.1">
    <property type="nucleotide sequence ID" value="NZ_JAPJDA010000006.1"/>
</dbReference>
<proteinExistence type="inferred from homology"/>
<dbReference type="InterPro" id="IPR036291">
    <property type="entry name" value="NAD(P)-bd_dom_sf"/>
</dbReference>
<dbReference type="Proteomes" id="UP001148482">
    <property type="component" value="Unassembled WGS sequence"/>
</dbReference>
<comment type="caution">
    <text evidence="5">The sequence shown here is derived from an EMBL/GenBank/DDBJ whole genome shotgun (WGS) entry which is preliminary data.</text>
</comment>
<dbReference type="PANTHER" id="PTHR44196:SF1">
    <property type="entry name" value="DEHYDROGENASE_REDUCTASE SDR FAMILY MEMBER 7B"/>
    <property type="match status" value="1"/>
</dbReference>
<dbReference type="PRINTS" id="PR00080">
    <property type="entry name" value="SDRFAMILY"/>
</dbReference>